<evidence type="ECO:0008006" key="4">
    <source>
        <dbReference type="Google" id="ProtNLM"/>
    </source>
</evidence>
<organism evidence="2 3">
    <name type="scientific">Marinicella sediminis</name>
    <dbReference type="NCBI Taxonomy" id="1792834"/>
    <lineage>
        <taxon>Bacteria</taxon>
        <taxon>Pseudomonadati</taxon>
        <taxon>Pseudomonadota</taxon>
        <taxon>Gammaproteobacteria</taxon>
        <taxon>Lysobacterales</taxon>
        <taxon>Marinicellaceae</taxon>
        <taxon>Marinicella</taxon>
    </lineage>
</organism>
<protein>
    <recommendedName>
        <fullName evidence="4">PEP-CTERM sorting domain-containing protein</fullName>
    </recommendedName>
</protein>
<evidence type="ECO:0000313" key="2">
    <source>
        <dbReference type="EMBL" id="MFC3192679.1"/>
    </source>
</evidence>
<dbReference type="RefSeq" id="WP_077413123.1">
    <property type="nucleotide sequence ID" value="NZ_JBHRTS010000001.1"/>
</dbReference>
<keyword evidence="1" id="KW-0732">Signal</keyword>
<feature type="chain" id="PRO_5046398361" description="PEP-CTERM sorting domain-containing protein" evidence="1">
    <location>
        <begin position="20"/>
        <end position="264"/>
    </location>
</feature>
<dbReference type="Proteomes" id="UP001595533">
    <property type="component" value="Unassembled WGS sequence"/>
</dbReference>
<feature type="signal peptide" evidence="1">
    <location>
        <begin position="1"/>
        <end position="19"/>
    </location>
</feature>
<keyword evidence="3" id="KW-1185">Reference proteome</keyword>
<sequence>MFRSIVITAVILFSLPVMSNDDDKCIETVLAPTGFVRDGFDTTSWIDSIFWVNNLKQTVDAEDRNLRTFSCDTAFVDIVGQPTRAGDFAVFQNTFGFDLNDFPDTLAQFEFTLRVDSLVNSYENGDSFTLFRVYQDENDLSTVMLNVDLIRIKSFTKPDTKPVAGDYWLMEISFINQKDGSTYIKYHAIKGDEADVYYRWEGDNKMANTYMIITDEKGAARYDSKVPDVSSVKPRINHLGMVDAATPFVIGDQIVLHGPMPRNQ</sequence>
<evidence type="ECO:0000313" key="3">
    <source>
        <dbReference type="Proteomes" id="UP001595533"/>
    </source>
</evidence>
<dbReference type="EMBL" id="JBHRTS010000001">
    <property type="protein sequence ID" value="MFC3192679.1"/>
    <property type="molecule type" value="Genomic_DNA"/>
</dbReference>
<comment type="caution">
    <text evidence="2">The sequence shown here is derived from an EMBL/GenBank/DDBJ whole genome shotgun (WGS) entry which is preliminary data.</text>
</comment>
<evidence type="ECO:0000256" key="1">
    <source>
        <dbReference type="SAM" id="SignalP"/>
    </source>
</evidence>
<name>A0ABV7J3R4_9GAMM</name>
<gene>
    <name evidence="2" type="ORF">ACFODZ_00365</name>
</gene>
<proteinExistence type="predicted"/>
<accession>A0ABV7J3R4</accession>
<reference evidence="3" key="1">
    <citation type="journal article" date="2019" name="Int. J. Syst. Evol. Microbiol.">
        <title>The Global Catalogue of Microorganisms (GCM) 10K type strain sequencing project: providing services to taxonomists for standard genome sequencing and annotation.</title>
        <authorList>
            <consortium name="The Broad Institute Genomics Platform"/>
            <consortium name="The Broad Institute Genome Sequencing Center for Infectious Disease"/>
            <person name="Wu L."/>
            <person name="Ma J."/>
        </authorList>
    </citation>
    <scope>NUCLEOTIDE SEQUENCE [LARGE SCALE GENOMIC DNA]</scope>
    <source>
        <strain evidence="3">KCTC 42953</strain>
    </source>
</reference>